<comment type="caution">
    <text evidence="1">The sequence shown here is derived from an EMBL/GenBank/DDBJ whole genome shotgun (WGS) entry which is preliminary data.</text>
</comment>
<dbReference type="EMBL" id="BAAFJT010000003">
    <property type="protein sequence ID" value="GAB0186191.1"/>
    <property type="molecule type" value="Genomic_DNA"/>
</dbReference>
<keyword evidence="2" id="KW-1185">Reference proteome</keyword>
<evidence type="ECO:0000313" key="1">
    <source>
        <dbReference type="EMBL" id="GAB0186191.1"/>
    </source>
</evidence>
<reference evidence="1 2" key="1">
    <citation type="submission" date="2024-06" db="EMBL/GenBank/DDBJ databases">
        <title>The draft genome of Grus japonensis, version 3.</title>
        <authorList>
            <person name="Nabeshima K."/>
            <person name="Suzuki S."/>
            <person name="Onuma M."/>
        </authorList>
    </citation>
    <scope>NUCLEOTIDE SEQUENCE [LARGE SCALE GENOMIC DNA]</scope>
    <source>
        <strain evidence="1 2">451A</strain>
    </source>
</reference>
<name>A0ABC9WL41_GRUJA</name>
<protein>
    <submittedName>
        <fullName evidence="1">Uncharacterized protein</fullName>
    </submittedName>
</protein>
<sequence>MQESRLRHILPVQYKAHPTDLSSLGWNLGPAAGFAQDIYCKKATRQRHNKGVIWGTSQSGYEKALAMHLASTVDNPLHERQEEEDMYMDTVVFIKDLTGQESLQLSGGLGRGSRMLVAGVGPHTLLTKFCDSPEPSWMARQEQN</sequence>
<proteinExistence type="predicted"/>
<organism evidence="1 2">
    <name type="scientific">Grus japonensis</name>
    <name type="common">Japanese crane</name>
    <name type="synonym">Red-crowned crane</name>
    <dbReference type="NCBI Taxonomy" id="30415"/>
    <lineage>
        <taxon>Eukaryota</taxon>
        <taxon>Metazoa</taxon>
        <taxon>Chordata</taxon>
        <taxon>Craniata</taxon>
        <taxon>Vertebrata</taxon>
        <taxon>Euteleostomi</taxon>
        <taxon>Archelosauria</taxon>
        <taxon>Archosauria</taxon>
        <taxon>Dinosauria</taxon>
        <taxon>Saurischia</taxon>
        <taxon>Theropoda</taxon>
        <taxon>Coelurosauria</taxon>
        <taxon>Aves</taxon>
        <taxon>Neognathae</taxon>
        <taxon>Neoaves</taxon>
        <taxon>Gruiformes</taxon>
        <taxon>Gruidae</taxon>
        <taxon>Grus</taxon>
    </lineage>
</organism>
<dbReference type="AlphaFoldDB" id="A0ABC9WL41"/>
<evidence type="ECO:0000313" key="2">
    <source>
        <dbReference type="Proteomes" id="UP001623348"/>
    </source>
</evidence>
<gene>
    <name evidence="1" type="ORF">GRJ2_001084400</name>
</gene>
<accession>A0ABC9WL41</accession>
<dbReference type="Proteomes" id="UP001623348">
    <property type="component" value="Unassembled WGS sequence"/>
</dbReference>